<evidence type="ECO:0000256" key="3">
    <source>
        <dbReference type="ARBA" id="ARBA00022833"/>
    </source>
</evidence>
<dbReference type="PANTHER" id="PTHR33337:SF40">
    <property type="entry name" value="CENP-V_GFA DOMAIN-CONTAINING PROTEIN-RELATED"/>
    <property type="match status" value="1"/>
</dbReference>
<dbReference type="AlphaFoldDB" id="A0A6G6Y1K7"/>
<gene>
    <name evidence="6" type="ORF">G5C33_02620</name>
</gene>
<feature type="domain" description="CENP-V/GFA" evidence="5">
    <location>
        <begin position="7"/>
        <end position="120"/>
    </location>
</feature>
<sequence>MAEPETLEGTCLCGAVTITIRPAERHVDACHCDMCRRWAGGAFLSMPAVTDIAIEGAENVTRYRSSDWAERGFCGECGTHLFYHLLPADSYSCPSGLFARADDFPLTSEIFIDEKPATYSFAGNRERLTGAQVIAQFNAAHGQ</sequence>
<protein>
    <submittedName>
        <fullName evidence="6">GFA family protein</fullName>
    </submittedName>
</protein>
<dbReference type="PROSITE" id="PS51891">
    <property type="entry name" value="CENP_V_GFA"/>
    <property type="match status" value="1"/>
</dbReference>
<keyword evidence="7" id="KW-1185">Reference proteome</keyword>
<organism evidence="6 7">
    <name type="scientific">Stakelama tenebrarum</name>
    <dbReference type="NCBI Taxonomy" id="2711215"/>
    <lineage>
        <taxon>Bacteria</taxon>
        <taxon>Pseudomonadati</taxon>
        <taxon>Pseudomonadota</taxon>
        <taxon>Alphaproteobacteria</taxon>
        <taxon>Sphingomonadales</taxon>
        <taxon>Sphingomonadaceae</taxon>
        <taxon>Stakelama</taxon>
    </lineage>
</organism>
<dbReference type="KEGG" id="spzr:G5C33_02620"/>
<dbReference type="PANTHER" id="PTHR33337">
    <property type="entry name" value="GFA DOMAIN-CONTAINING PROTEIN"/>
    <property type="match status" value="1"/>
</dbReference>
<keyword evidence="3" id="KW-0862">Zinc</keyword>
<proteinExistence type="inferred from homology"/>
<dbReference type="InterPro" id="IPR011057">
    <property type="entry name" value="Mss4-like_sf"/>
</dbReference>
<dbReference type="SUPFAM" id="SSF51316">
    <property type="entry name" value="Mss4-like"/>
    <property type="match status" value="1"/>
</dbReference>
<reference evidence="6 7" key="1">
    <citation type="submission" date="2020-02" db="EMBL/GenBank/DDBJ databases">
        <authorList>
            <person name="Zheng R.K."/>
            <person name="Sun C.M."/>
        </authorList>
    </citation>
    <scope>NUCLEOTIDE SEQUENCE [LARGE SCALE GENOMIC DNA]</scope>
    <source>
        <strain evidence="7">zrk23</strain>
    </source>
</reference>
<name>A0A6G6Y1K7_9SPHN</name>
<keyword evidence="4" id="KW-0456">Lyase</keyword>
<evidence type="ECO:0000256" key="1">
    <source>
        <dbReference type="ARBA" id="ARBA00005495"/>
    </source>
</evidence>
<dbReference type="Pfam" id="PF04828">
    <property type="entry name" value="GFA"/>
    <property type="match status" value="1"/>
</dbReference>
<evidence type="ECO:0000313" key="6">
    <source>
        <dbReference type="EMBL" id="QIG78790.1"/>
    </source>
</evidence>
<dbReference type="Proteomes" id="UP000501568">
    <property type="component" value="Chromosome"/>
</dbReference>
<evidence type="ECO:0000256" key="2">
    <source>
        <dbReference type="ARBA" id="ARBA00022723"/>
    </source>
</evidence>
<dbReference type="EMBL" id="CP049109">
    <property type="protein sequence ID" value="QIG78790.1"/>
    <property type="molecule type" value="Genomic_DNA"/>
</dbReference>
<dbReference type="Gene3D" id="3.90.1590.10">
    <property type="entry name" value="glutathione-dependent formaldehyde- activating enzyme (gfa)"/>
    <property type="match status" value="1"/>
</dbReference>
<dbReference type="GO" id="GO:0046872">
    <property type="term" value="F:metal ion binding"/>
    <property type="evidence" value="ECO:0007669"/>
    <property type="project" value="UniProtKB-KW"/>
</dbReference>
<dbReference type="GO" id="GO:0016846">
    <property type="term" value="F:carbon-sulfur lyase activity"/>
    <property type="evidence" value="ECO:0007669"/>
    <property type="project" value="InterPro"/>
</dbReference>
<keyword evidence="2" id="KW-0479">Metal-binding</keyword>
<evidence type="ECO:0000259" key="5">
    <source>
        <dbReference type="PROSITE" id="PS51891"/>
    </source>
</evidence>
<dbReference type="RefSeq" id="WP_165325789.1">
    <property type="nucleotide sequence ID" value="NZ_CP049109.1"/>
</dbReference>
<evidence type="ECO:0000256" key="4">
    <source>
        <dbReference type="ARBA" id="ARBA00023239"/>
    </source>
</evidence>
<accession>A0A6G6Y1K7</accession>
<evidence type="ECO:0000313" key="7">
    <source>
        <dbReference type="Proteomes" id="UP000501568"/>
    </source>
</evidence>
<comment type="similarity">
    <text evidence="1">Belongs to the Gfa family.</text>
</comment>
<dbReference type="InterPro" id="IPR006913">
    <property type="entry name" value="CENP-V/GFA"/>
</dbReference>